<dbReference type="PANTHER" id="PTHR10131:SF94">
    <property type="entry name" value="TNF RECEPTOR-ASSOCIATED FACTOR 4"/>
    <property type="match status" value="1"/>
</dbReference>
<keyword evidence="3" id="KW-1185">Reference proteome</keyword>
<evidence type="ECO:0000313" key="2">
    <source>
        <dbReference type="EMBL" id="KAJ8308683.1"/>
    </source>
</evidence>
<name>A0ABQ9EZF7_TEGGR</name>
<evidence type="ECO:0000259" key="1">
    <source>
        <dbReference type="PROSITE" id="PS50144"/>
    </source>
</evidence>
<organism evidence="2 3">
    <name type="scientific">Tegillarca granosa</name>
    <name type="common">Malaysian cockle</name>
    <name type="synonym">Anadara granosa</name>
    <dbReference type="NCBI Taxonomy" id="220873"/>
    <lineage>
        <taxon>Eukaryota</taxon>
        <taxon>Metazoa</taxon>
        <taxon>Spiralia</taxon>
        <taxon>Lophotrochozoa</taxon>
        <taxon>Mollusca</taxon>
        <taxon>Bivalvia</taxon>
        <taxon>Autobranchia</taxon>
        <taxon>Pteriomorphia</taxon>
        <taxon>Arcoida</taxon>
        <taxon>Arcoidea</taxon>
        <taxon>Arcidae</taxon>
        <taxon>Tegillarca</taxon>
    </lineage>
</organism>
<proteinExistence type="predicted"/>
<dbReference type="Pfam" id="PF22486">
    <property type="entry name" value="MATH_2"/>
    <property type="match status" value="1"/>
</dbReference>
<dbReference type="Proteomes" id="UP001217089">
    <property type="component" value="Unassembled WGS sequence"/>
</dbReference>
<dbReference type="InterPro" id="IPR002083">
    <property type="entry name" value="MATH/TRAF_dom"/>
</dbReference>
<reference evidence="2 3" key="1">
    <citation type="submission" date="2022-12" db="EMBL/GenBank/DDBJ databases">
        <title>Chromosome-level genome of Tegillarca granosa.</title>
        <authorList>
            <person name="Kim J."/>
        </authorList>
    </citation>
    <scope>NUCLEOTIDE SEQUENCE [LARGE SCALE GENOMIC DNA]</scope>
    <source>
        <strain evidence="2">Teg-2019</strain>
        <tissue evidence="2">Adductor muscle</tissue>
    </source>
</reference>
<dbReference type="InterPro" id="IPR008974">
    <property type="entry name" value="TRAF-like"/>
</dbReference>
<sequence length="265" mass="30734">MYKITSDDNKFVFDKLRRYFYFEHIHILIVVKKKYQKDIEYFGTPVRNHDDRDDTILAQAEIAEQSSERMETGLTQNDVQRYSSSNISGITDVTHAIAHQDKQLSNLDLHYVMTNVRSLKAEKIKDGKLILKIKDYRDKKYESEYRAVIYSQPFYTSNHGYMVQASIYLNGDGMGNGSHLSLYVETIQGEFDALLKFPYQCWITLEVLNQTDPPKSVPKYLVADMTAGEKFGFSEFMPLDMLENPEQGYIVDDVLFVRVDVKPLS</sequence>
<dbReference type="SUPFAM" id="SSF49599">
    <property type="entry name" value="TRAF domain-like"/>
    <property type="match status" value="1"/>
</dbReference>
<protein>
    <recommendedName>
        <fullName evidence="1">MATH domain-containing protein</fullName>
    </recommendedName>
</protein>
<comment type="caution">
    <text evidence="2">The sequence shown here is derived from an EMBL/GenBank/DDBJ whole genome shotgun (WGS) entry which is preliminary data.</text>
</comment>
<dbReference type="EMBL" id="JARBDR010000657">
    <property type="protein sequence ID" value="KAJ8308683.1"/>
    <property type="molecule type" value="Genomic_DNA"/>
</dbReference>
<evidence type="ECO:0000313" key="3">
    <source>
        <dbReference type="Proteomes" id="UP001217089"/>
    </source>
</evidence>
<gene>
    <name evidence="2" type="ORF">KUTeg_013557</name>
</gene>
<dbReference type="PROSITE" id="PS50144">
    <property type="entry name" value="MATH"/>
    <property type="match status" value="1"/>
</dbReference>
<feature type="domain" description="MATH" evidence="1">
    <location>
        <begin position="126"/>
        <end position="261"/>
    </location>
</feature>
<dbReference type="Gene3D" id="2.60.210.10">
    <property type="entry name" value="Apoptosis, Tumor Necrosis Factor Receptor Associated Protein 2, Chain A"/>
    <property type="match status" value="1"/>
</dbReference>
<dbReference type="PANTHER" id="PTHR10131">
    <property type="entry name" value="TNF RECEPTOR ASSOCIATED FACTOR"/>
    <property type="match status" value="1"/>
</dbReference>
<accession>A0ABQ9EZF7</accession>